<evidence type="ECO:0000313" key="3">
    <source>
        <dbReference type="Proteomes" id="UP000241771"/>
    </source>
</evidence>
<organism evidence="2 3">
    <name type="scientific">Photobacterium sanctipauli</name>
    <dbReference type="NCBI Taxonomy" id="1342794"/>
    <lineage>
        <taxon>Bacteria</taxon>
        <taxon>Pseudomonadati</taxon>
        <taxon>Pseudomonadota</taxon>
        <taxon>Gammaproteobacteria</taxon>
        <taxon>Vibrionales</taxon>
        <taxon>Vibrionaceae</taxon>
        <taxon>Photobacterium</taxon>
    </lineage>
</organism>
<dbReference type="PROSITE" id="PS51708">
    <property type="entry name" value="CHAD"/>
    <property type="match status" value="1"/>
</dbReference>
<name>A0A2T3NWD1_9GAMM</name>
<feature type="domain" description="CHAD" evidence="1">
    <location>
        <begin position="24"/>
        <end position="308"/>
    </location>
</feature>
<sequence length="324" mass="37936">MTVTKRDQLKLPKRKKASAVLNTSVPLPNATNQFLINEFNHARNHEAGIIRDDHDEFLHQYRVSLRRCRALLALLKPLFPQQSQQALKIELKGLMQHTNLLRDLDVFLLKMDDYFYELEHCHHQGLTRFFDELQDQRRQAFKTVRKQLKSEGYQHQCVVILEQLEQQSKTLTKSSDEESQVFAQQLLWKHFKVVESDSQRLDAESPDEDIHQLRIDCKKLRYLLEFFSPLLPAKAAKTQVSQLKLLQDKLGEFNDLSVQLAFFTSYLSKQKPSSKRYLAITELLSLTQDQHRRARAETFDQLGHFLAPAHLDLYYALYPDSGED</sequence>
<dbReference type="Pfam" id="PF05235">
    <property type="entry name" value="CHAD"/>
    <property type="match status" value="1"/>
</dbReference>
<dbReference type="InterPro" id="IPR038186">
    <property type="entry name" value="CHAD_dom_sf"/>
</dbReference>
<protein>
    <submittedName>
        <fullName evidence="2">CHAD domain-containing protein</fullName>
    </submittedName>
</protein>
<dbReference type="PANTHER" id="PTHR39339:SF1">
    <property type="entry name" value="CHAD DOMAIN-CONTAINING PROTEIN"/>
    <property type="match status" value="1"/>
</dbReference>
<dbReference type="InterPro" id="IPR007899">
    <property type="entry name" value="CHAD_dom"/>
</dbReference>
<dbReference type="Proteomes" id="UP000241771">
    <property type="component" value="Unassembled WGS sequence"/>
</dbReference>
<dbReference type="PANTHER" id="PTHR39339">
    <property type="entry name" value="SLR1444 PROTEIN"/>
    <property type="match status" value="1"/>
</dbReference>
<dbReference type="SMART" id="SM00880">
    <property type="entry name" value="CHAD"/>
    <property type="match status" value="1"/>
</dbReference>
<gene>
    <name evidence="2" type="ORF">C9I98_06665</name>
</gene>
<evidence type="ECO:0000259" key="1">
    <source>
        <dbReference type="PROSITE" id="PS51708"/>
    </source>
</evidence>
<dbReference type="AlphaFoldDB" id="A0A2T3NWD1"/>
<dbReference type="EMBL" id="PYMA01000003">
    <property type="protein sequence ID" value="PSW20529.1"/>
    <property type="molecule type" value="Genomic_DNA"/>
</dbReference>
<dbReference type="Gene3D" id="1.40.20.10">
    <property type="entry name" value="CHAD domain"/>
    <property type="match status" value="1"/>
</dbReference>
<proteinExistence type="predicted"/>
<dbReference type="OrthoDB" id="9810154at2"/>
<keyword evidence="3" id="KW-1185">Reference proteome</keyword>
<accession>A0A2T3NWD1</accession>
<reference evidence="2 3" key="1">
    <citation type="submission" date="2018-01" db="EMBL/GenBank/DDBJ databases">
        <title>Whole genome sequencing of Histamine producing bacteria.</title>
        <authorList>
            <person name="Butler K."/>
        </authorList>
    </citation>
    <scope>NUCLEOTIDE SEQUENCE [LARGE SCALE GENOMIC DNA]</scope>
    <source>
        <strain evidence="2 3">DSM 100436</strain>
    </source>
</reference>
<comment type="caution">
    <text evidence="2">The sequence shown here is derived from an EMBL/GenBank/DDBJ whole genome shotgun (WGS) entry which is preliminary data.</text>
</comment>
<evidence type="ECO:0000313" key="2">
    <source>
        <dbReference type="EMBL" id="PSW20529.1"/>
    </source>
</evidence>
<dbReference type="RefSeq" id="WP_036822545.1">
    <property type="nucleotide sequence ID" value="NZ_JGVO01000407.1"/>
</dbReference>